<feature type="transmembrane region" description="Helical" evidence="7">
    <location>
        <begin position="84"/>
        <end position="105"/>
    </location>
</feature>
<dbReference type="OrthoDB" id="280866at2"/>
<keyword evidence="6 7" id="KW-0472">Membrane</keyword>
<dbReference type="GO" id="GO:0005886">
    <property type="term" value="C:plasma membrane"/>
    <property type="evidence" value="ECO:0007669"/>
    <property type="project" value="UniProtKB-SubCell"/>
</dbReference>
<comment type="similarity">
    <text evidence="2">Belongs to the DoxX family.</text>
</comment>
<keyword evidence="5 7" id="KW-1133">Transmembrane helix</keyword>
<dbReference type="AlphaFoldDB" id="A0A4Q0XYU9"/>
<feature type="transmembrane region" description="Helical" evidence="7">
    <location>
        <begin position="20"/>
        <end position="41"/>
    </location>
</feature>
<evidence type="ECO:0000256" key="6">
    <source>
        <dbReference type="ARBA" id="ARBA00023136"/>
    </source>
</evidence>
<evidence type="ECO:0000256" key="5">
    <source>
        <dbReference type="ARBA" id="ARBA00022989"/>
    </source>
</evidence>
<dbReference type="InterPro" id="IPR051907">
    <property type="entry name" value="DoxX-like_oxidoreductase"/>
</dbReference>
<dbReference type="RefSeq" id="WP_044415046.1">
    <property type="nucleotide sequence ID" value="NZ_CP041070.1"/>
</dbReference>
<dbReference type="Proteomes" id="UP000290191">
    <property type="component" value="Unassembled WGS sequence"/>
</dbReference>
<feature type="transmembrane region" description="Helical" evidence="7">
    <location>
        <begin position="56"/>
        <end position="77"/>
    </location>
</feature>
<keyword evidence="3" id="KW-1003">Cell membrane</keyword>
<reference evidence="8 9" key="1">
    <citation type="submission" date="2017-10" db="EMBL/GenBank/DDBJ databases">
        <title>Genomics of the genus Arcobacter.</title>
        <authorList>
            <person name="Perez-Cataluna A."/>
            <person name="Figueras M.J."/>
        </authorList>
    </citation>
    <scope>NUCLEOTIDE SEQUENCE [LARGE SCALE GENOMIC DNA]</scope>
    <source>
        <strain evidence="8 9">DSM 24636</strain>
    </source>
</reference>
<feature type="transmembrane region" description="Helical" evidence="7">
    <location>
        <begin position="117"/>
        <end position="136"/>
    </location>
</feature>
<gene>
    <name evidence="8" type="ORF">CRV06_14650</name>
</gene>
<proteinExistence type="inferred from homology"/>
<protein>
    <submittedName>
        <fullName evidence="8">DoxX family protein</fullName>
    </submittedName>
</protein>
<name>A0A4Q0XYU9_9BACT</name>
<comment type="caution">
    <text evidence="8">The sequence shown here is derived from an EMBL/GenBank/DDBJ whole genome shotgun (WGS) entry which is preliminary data.</text>
</comment>
<sequence length="139" mass="15544">MRSLENFLARVLSDDMGKLILRFMLGFLMIFHGYKKLIFGIDGIKSLVVSNGLPEFFAYGVYLGELILPIFIIIGLYTRISSFIYAFTMFFAIYLVHSSHLLGLSAKTGGLLIETPLLFMLGALALMFLGAGKFSIDKR</sequence>
<dbReference type="PANTHER" id="PTHR33452:SF1">
    <property type="entry name" value="INNER MEMBRANE PROTEIN YPHA-RELATED"/>
    <property type="match status" value="1"/>
</dbReference>
<keyword evidence="4 7" id="KW-0812">Transmembrane</keyword>
<evidence type="ECO:0000256" key="2">
    <source>
        <dbReference type="ARBA" id="ARBA00006679"/>
    </source>
</evidence>
<organism evidence="8 9">
    <name type="scientific">Halarcobacter anaerophilus</name>
    <dbReference type="NCBI Taxonomy" id="877500"/>
    <lineage>
        <taxon>Bacteria</taxon>
        <taxon>Pseudomonadati</taxon>
        <taxon>Campylobacterota</taxon>
        <taxon>Epsilonproteobacteria</taxon>
        <taxon>Campylobacterales</taxon>
        <taxon>Arcobacteraceae</taxon>
        <taxon>Halarcobacter</taxon>
    </lineage>
</organism>
<dbReference type="Pfam" id="PF07681">
    <property type="entry name" value="DoxX"/>
    <property type="match status" value="1"/>
</dbReference>
<evidence type="ECO:0000313" key="9">
    <source>
        <dbReference type="Proteomes" id="UP000290191"/>
    </source>
</evidence>
<evidence type="ECO:0000256" key="4">
    <source>
        <dbReference type="ARBA" id="ARBA00022692"/>
    </source>
</evidence>
<evidence type="ECO:0000256" key="7">
    <source>
        <dbReference type="SAM" id="Phobius"/>
    </source>
</evidence>
<dbReference type="PANTHER" id="PTHR33452">
    <property type="entry name" value="OXIDOREDUCTASE CATD-RELATED"/>
    <property type="match status" value="1"/>
</dbReference>
<keyword evidence="9" id="KW-1185">Reference proteome</keyword>
<accession>A0A4Q0XYU9</accession>
<dbReference type="STRING" id="877500.GCA_000935065_00286"/>
<evidence type="ECO:0000256" key="1">
    <source>
        <dbReference type="ARBA" id="ARBA00004651"/>
    </source>
</evidence>
<dbReference type="InterPro" id="IPR032808">
    <property type="entry name" value="DoxX"/>
</dbReference>
<evidence type="ECO:0000313" key="8">
    <source>
        <dbReference type="EMBL" id="RXJ61121.1"/>
    </source>
</evidence>
<evidence type="ECO:0000256" key="3">
    <source>
        <dbReference type="ARBA" id="ARBA00022475"/>
    </source>
</evidence>
<dbReference type="EMBL" id="PDKO01000021">
    <property type="protein sequence ID" value="RXJ61121.1"/>
    <property type="molecule type" value="Genomic_DNA"/>
</dbReference>
<comment type="subcellular location">
    <subcellularLocation>
        <location evidence="1">Cell membrane</location>
        <topology evidence="1">Multi-pass membrane protein</topology>
    </subcellularLocation>
</comment>